<dbReference type="RefSeq" id="XP_003329365.2">
    <property type="nucleotide sequence ID" value="XM_003329317.2"/>
</dbReference>
<evidence type="ECO:0000313" key="3">
    <source>
        <dbReference type="Proteomes" id="UP000008783"/>
    </source>
</evidence>
<dbReference type="Proteomes" id="UP000008783">
    <property type="component" value="Unassembled WGS sequence"/>
</dbReference>
<accession>E3KKX1</accession>
<dbReference type="EMBL" id="DS178292">
    <property type="protein sequence ID" value="EFP84946.2"/>
    <property type="molecule type" value="Genomic_DNA"/>
</dbReference>
<dbReference type="InParanoid" id="E3KKX1"/>
<name>E3KKX1_PUCGT</name>
<dbReference type="GeneID" id="10526921"/>
<proteinExistence type="predicted"/>
<dbReference type="HOGENOM" id="CLU_033178_0_0_1"/>
<evidence type="ECO:0000313" key="2">
    <source>
        <dbReference type="EMBL" id="EFP84946.2"/>
    </source>
</evidence>
<sequence length="611" mass="69644">MFSACQSTIPLFLPLSLMIGQVICFLTSKDLLETPIYHHEAIIYGVDCRKFLIDLSDKISVSIAKIYENPLSSASIYDLGRTICGHRTGSVQSLSQRNKAVKEKVDYTSLREALENDVQRPLKQCLEHVPVGFTDRARKELSDQIALLRNIVAKVVQEISVDVSKDFSRRADRVGRGNQAVPPFYNGHTETFEGSVHRVGRGGQAASDFYVGIEKALAILQNPKSINPLLPSISGRPSTRVELHHLNDILVKALIIFERHGLTSQKWLEELLNEKNGNQIIFNYLARRFPVFSFTTRGVPIAYLNSDLKLTLEESPFTEELRALTSYFDHSGWQKLERLHLGIQLATFNVGFPTAALQAKFLELTGPAILETISREKMDEEIGLFMRDLIKQIDWLSLGIRSPDSRSILKFKLLHSMLHFTIKYLIKGSPNEKKILQDVLPLDSKLKEFDETIMLFSDVLRLVYFKYGESLQEIEPIYTLDRSLKDAVVKEMIFLADLNRRNLPSLFSLIEKDGISDVDFSGEAAGFIGIDHHGYRLGHLFKPNQKSDFLLPNDDRPIRIILNHHPQVAKFGPMIENILERLRVIKDDLPHNRLDKLKEILLHPEKFRNII</sequence>
<organism evidence="2 3">
    <name type="scientific">Puccinia graminis f. sp. tritici (strain CRL 75-36-700-3 / race SCCL)</name>
    <name type="common">Black stem rust fungus</name>
    <dbReference type="NCBI Taxonomy" id="418459"/>
    <lineage>
        <taxon>Eukaryota</taxon>
        <taxon>Fungi</taxon>
        <taxon>Dikarya</taxon>
        <taxon>Basidiomycota</taxon>
        <taxon>Pucciniomycotina</taxon>
        <taxon>Pucciniomycetes</taxon>
        <taxon>Pucciniales</taxon>
        <taxon>Pucciniaceae</taxon>
        <taxon>Puccinia</taxon>
    </lineage>
</organism>
<evidence type="ECO:0000256" key="1">
    <source>
        <dbReference type="SAM" id="SignalP"/>
    </source>
</evidence>
<protein>
    <submittedName>
        <fullName evidence="2">Uncharacterized protein</fullName>
    </submittedName>
</protein>
<keyword evidence="1" id="KW-0732">Signal</keyword>
<reference key="1">
    <citation type="submission" date="2007-01" db="EMBL/GenBank/DDBJ databases">
        <title>The Genome Sequence of Puccinia graminis f. sp. tritici Strain CRL 75-36-700-3.</title>
        <authorList>
            <consortium name="The Broad Institute Genome Sequencing Platform"/>
            <person name="Birren B."/>
            <person name="Lander E."/>
            <person name="Galagan J."/>
            <person name="Nusbaum C."/>
            <person name="Devon K."/>
            <person name="Cuomo C."/>
            <person name="Jaffe D."/>
            <person name="Butler J."/>
            <person name="Alvarez P."/>
            <person name="Gnerre S."/>
            <person name="Grabherr M."/>
            <person name="Mauceli E."/>
            <person name="Brockman W."/>
            <person name="Young S."/>
            <person name="LaButti K."/>
            <person name="Sykes S."/>
            <person name="DeCaprio D."/>
            <person name="Crawford M."/>
            <person name="Koehrsen M."/>
            <person name="Engels R."/>
            <person name="Montgomery P."/>
            <person name="Pearson M."/>
            <person name="Howarth C."/>
            <person name="Larson L."/>
            <person name="White J."/>
            <person name="Zeng Q."/>
            <person name="Kodira C."/>
            <person name="Yandava C."/>
            <person name="Alvarado L."/>
            <person name="O'Leary S."/>
            <person name="Szabo L."/>
            <person name="Dean R."/>
            <person name="Schein J."/>
        </authorList>
    </citation>
    <scope>NUCLEOTIDE SEQUENCE</scope>
    <source>
        <strain>CRL 75-36-700-3</strain>
    </source>
</reference>
<keyword evidence="3" id="KW-1185">Reference proteome</keyword>
<dbReference type="KEGG" id="pgr:PGTG_10417"/>
<feature type="chain" id="PRO_5003172687" evidence="1">
    <location>
        <begin position="25"/>
        <end position="611"/>
    </location>
</feature>
<feature type="signal peptide" evidence="1">
    <location>
        <begin position="1"/>
        <end position="24"/>
    </location>
</feature>
<reference evidence="3" key="2">
    <citation type="journal article" date="2011" name="Proc. Natl. Acad. Sci. U.S.A.">
        <title>Obligate biotrophy features unraveled by the genomic analysis of rust fungi.</title>
        <authorList>
            <person name="Duplessis S."/>
            <person name="Cuomo C.A."/>
            <person name="Lin Y.-C."/>
            <person name="Aerts A."/>
            <person name="Tisserant E."/>
            <person name="Veneault-Fourrey C."/>
            <person name="Joly D.L."/>
            <person name="Hacquard S."/>
            <person name="Amselem J."/>
            <person name="Cantarel B.L."/>
            <person name="Chiu R."/>
            <person name="Coutinho P.M."/>
            <person name="Feau N."/>
            <person name="Field M."/>
            <person name="Frey P."/>
            <person name="Gelhaye E."/>
            <person name="Goldberg J."/>
            <person name="Grabherr M.G."/>
            <person name="Kodira C.D."/>
            <person name="Kohler A."/>
            <person name="Kuees U."/>
            <person name="Lindquist E.A."/>
            <person name="Lucas S.M."/>
            <person name="Mago R."/>
            <person name="Mauceli E."/>
            <person name="Morin E."/>
            <person name="Murat C."/>
            <person name="Pangilinan J.L."/>
            <person name="Park R."/>
            <person name="Pearson M."/>
            <person name="Quesneville H."/>
            <person name="Rouhier N."/>
            <person name="Sakthikumar S."/>
            <person name="Salamov A.A."/>
            <person name="Schmutz J."/>
            <person name="Selles B."/>
            <person name="Shapiro H."/>
            <person name="Tanguay P."/>
            <person name="Tuskan G.A."/>
            <person name="Henrissat B."/>
            <person name="Van de Peer Y."/>
            <person name="Rouze P."/>
            <person name="Ellis J.G."/>
            <person name="Dodds P.N."/>
            <person name="Schein J.E."/>
            <person name="Zhong S."/>
            <person name="Hamelin R.C."/>
            <person name="Grigoriev I.V."/>
            <person name="Szabo L.J."/>
            <person name="Martin F."/>
        </authorList>
    </citation>
    <scope>NUCLEOTIDE SEQUENCE [LARGE SCALE GENOMIC DNA]</scope>
    <source>
        <strain evidence="3">CRL 75-36-700-3 / race SCCL</strain>
    </source>
</reference>
<gene>
    <name evidence="2" type="ORF">PGTG_10417</name>
</gene>
<dbReference type="AlphaFoldDB" id="E3KKX1"/>
<dbReference type="VEuPathDB" id="FungiDB:PGTG_10417"/>
<dbReference type="OrthoDB" id="2507563at2759"/>